<name>A0AA95EEG2_9VIRU</name>
<dbReference type="InterPro" id="IPR036047">
    <property type="entry name" value="F-box-like_dom_sf"/>
</dbReference>
<feature type="region of interest" description="Disordered" evidence="1">
    <location>
        <begin position="930"/>
        <end position="980"/>
    </location>
</feature>
<feature type="domain" description="F-box" evidence="2">
    <location>
        <begin position="738"/>
        <end position="779"/>
    </location>
</feature>
<accession>A0AA95EEG2</accession>
<dbReference type="SMART" id="SM00256">
    <property type="entry name" value="FBOX"/>
    <property type="match status" value="2"/>
</dbReference>
<feature type="domain" description="F-box" evidence="2">
    <location>
        <begin position="36"/>
        <end position="77"/>
    </location>
</feature>
<evidence type="ECO:0000259" key="2">
    <source>
        <dbReference type="SMART" id="SM00256"/>
    </source>
</evidence>
<feature type="region of interest" description="Disordered" evidence="1">
    <location>
        <begin position="108"/>
        <end position="132"/>
    </location>
</feature>
<dbReference type="EMBL" id="ON887157">
    <property type="protein sequence ID" value="WBR14552.1"/>
    <property type="molecule type" value="Genomic_DNA"/>
</dbReference>
<evidence type="ECO:0000313" key="4">
    <source>
        <dbReference type="Proteomes" id="UP001185135"/>
    </source>
</evidence>
<dbReference type="Proteomes" id="UP001185135">
    <property type="component" value="Segment"/>
</dbReference>
<protein>
    <submittedName>
        <fullName evidence="3">F-box domain-containing protein</fullName>
    </submittedName>
</protein>
<reference evidence="3" key="1">
    <citation type="submission" date="2022-06" db="EMBL/GenBank/DDBJ databases">
        <authorList>
            <person name="Legendre M."/>
            <person name="Claverie J.-M."/>
            <person name="Alempic J.-M."/>
            <person name="Abergel C."/>
        </authorList>
    </citation>
    <scope>NUCLEOTIDE SEQUENCE</scope>
    <source>
        <strain evidence="3">Kuranda</strain>
    </source>
</reference>
<gene>
    <name evidence="3" type="ORF">pkur_cds_377</name>
</gene>
<dbReference type="SUPFAM" id="SSF81383">
    <property type="entry name" value="F-box domain"/>
    <property type="match status" value="2"/>
</dbReference>
<organism evidence="3 4">
    <name type="scientific">Pandoravirus kuranda</name>
    <dbReference type="NCBI Taxonomy" id="3019033"/>
    <lineage>
        <taxon>Viruses</taxon>
        <taxon>Pandoravirus</taxon>
    </lineage>
</organism>
<evidence type="ECO:0000313" key="3">
    <source>
        <dbReference type="EMBL" id="WBR14552.1"/>
    </source>
</evidence>
<evidence type="ECO:0000256" key="1">
    <source>
        <dbReference type="SAM" id="MobiDB-lite"/>
    </source>
</evidence>
<dbReference type="Pfam" id="PF00646">
    <property type="entry name" value="F-box"/>
    <property type="match status" value="1"/>
</dbReference>
<dbReference type="InterPro" id="IPR001810">
    <property type="entry name" value="F-box_dom"/>
</dbReference>
<proteinExistence type="predicted"/>
<feature type="region of interest" description="Disordered" evidence="1">
    <location>
        <begin position="1"/>
        <end position="21"/>
    </location>
</feature>
<sequence length="1248" mass="132311">MAHATSRANTEGDINRTEAHDRTDDISDGLFGATDVPAEIWAHILASVDPRWRFCARSVCRQWRVLVERLPVPCALDVPASKRRLARGYRICASAAASAYCRVAAAHTAPPDTDQGQDQRDGRDGVNIANEEDVNDDHNVASMAGNAGDRGRVRLLRASGSEAVSALAVDRILAIAGWTRDGTTKRRAHGLDIVIGLLHTGDEAAVDSAFSWLEARPLDAAACLSPSDPCGTYAAVGRVLARHARMDWMRRAECALVGFVARDHCSPMDALLSGDAAFAAEVNGTEPRRWYACARVWETAGRLGAVNVVRDLIAAAEADAPFGTYRGLPPCLRAFHWHVWPSGMLAHPHGQPSSGFETCARIAARTAISRGHTNVVVTLLDRAGGMGGLTNHSNLGRELAHLLDDASMAASRKGVEWCLAEAARTSTCPDAIKATAMAVVPISLRTGAPDAYPDHVPYGSSHMGDRTKGKWHRGVRIVAWLRGPARGALGPNLDAPKLVAAIIDNARVAKTQLALMLVYAPALASMYTKGSHAGDHAADGEANSAVDIVTGIARQACSEAFLSGKTEILERLIAALDALARQAPLDSLVTRVDLRACVAKNTGAHAPRVLAYARHRAAGLGMVSAADRALAAPGKGLQAVMPWTYEAPKGAWRRWWPSCNDHDAIGTPEHRLWAAGFCRARSRLAQRNAGARSRRLLASSDGANGRARRHGNPVSAMACDARQWGSSGAREGASIACLPAEMLAAIIVGALDPRWRFCARRVCRSWRDIVDAEAVRQLGSDRGDGVPESCRVLASAVVTMHDGAPDEIVEFCLASAAYTCDHEAARGDCGHQRPIERRDVLLALLASARPLLVDYAVGGLSDASRRVRATAPRRQVRGIAGITSAIVQNDASGGDDFVIPSDTGENGSGGTFGELNRLCAAGVYDVDPKHVNDSAHNVGGRREDGNGRGNDSSGGGIATSDANATNDDDGGGDGNGESGDDTFYRRVGDIVVRRGNVSLLQALAARVDGFRPLRHVDPIQVIGADAVDMLCAIDRPWGVFWRSGHAATVRACRVPAFWYEAGRVDATGVIASFQSEAPPATAAECAPAAARGAVAHGRIGVLNLLAAHKHTCAVVSRARLGMLCRRAAAACNPCGFAWCVAALNAAGSRVDPVDAATDAVMGPWRESEPCAPWDTQQAVAFLQWLHAFDGAALRTPAAIVEIIHCATLPRRPMVERERRAHTHAVAECLAQLGADSGTDASRLPNKEP</sequence>